<gene>
    <name evidence="1" type="ORF">e1012e08.tmp0001</name>
</gene>
<proteinExistence type="predicted"/>
<dbReference type="EMBL" id="AM269894">
    <property type="protein sequence ID" value="CAK51330.1"/>
    <property type="molecule type" value="Genomic_DNA"/>
</dbReference>
<sequence length="284" mass="31325">MDSGRLENALDEVHEDGRFTGGRCKESRSTVAFAASTGSRQWTLDRAYWTLEDHWHGGAEEGRIERLRGHLFPAISKRRSVSSWISALQQVGASHQGARSYVVGEREKAFGFVVRHNNTVDVPTRRRAGITLLNALFIYTLVVACIVPLDHQAIKGDGTAVNVVDAKVIISSGMWKRESRRLRRPWNVVVGLQMLTYRCVGTAGRRVVGSYYASSLALLVHGAEIPEDRETQGTWSVSSNNSKETAKEAMEYASLGVDTERTLARACAGIVNGRQLLSSVLLLI</sequence>
<organism evidence="1 2">
    <name type="scientific">Eimeria tenella</name>
    <name type="common">Coccidian parasite</name>
    <dbReference type="NCBI Taxonomy" id="5802"/>
    <lineage>
        <taxon>Eukaryota</taxon>
        <taxon>Sar</taxon>
        <taxon>Alveolata</taxon>
        <taxon>Apicomplexa</taxon>
        <taxon>Conoidasida</taxon>
        <taxon>Coccidia</taxon>
        <taxon>Eucoccidiorida</taxon>
        <taxon>Eimeriorina</taxon>
        <taxon>Eimeriidae</taxon>
        <taxon>Eimeria</taxon>
    </lineage>
</organism>
<accession>C8TDJ4</accession>
<protein>
    <submittedName>
        <fullName evidence="1">Uncharacterized protein</fullName>
    </submittedName>
</protein>
<dbReference type="AlphaFoldDB" id="C8TDJ4"/>
<name>C8TDJ4_EIMTE</name>
<evidence type="ECO:0000313" key="2">
    <source>
        <dbReference type="Proteomes" id="UP000243681"/>
    </source>
</evidence>
<evidence type="ECO:0000313" key="1">
    <source>
        <dbReference type="EMBL" id="CAK51330.1"/>
    </source>
</evidence>
<dbReference type="Proteomes" id="UP000243681">
    <property type="component" value="Chromosome 1"/>
</dbReference>
<reference evidence="1 2" key="1">
    <citation type="journal article" date="2007" name="Genome Res.">
        <title>Sequencing and analysis of chromosome 1 of Eimeria tenella reveals a unique segmental organization.</title>
        <authorList>
            <person name="Ling K.H."/>
            <person name="Rajandream M.A."/>
            <person name="Rivailler P."/>
            <person name="Ivens A."/>
            <person name="Yap S.J."/>
            <person name="Madeira A.M.B.N."/>
            <person name="Mungall K."/>
            <person name="Billington K."/>
            <person name="Yee W.Y."/>
            <person name="Bankier A.T."/>
            <person name="Carroll F."/>
            <person name="Durham A.M."/>
            <person name="Peters N."/>
            <person name="Loo S.S."/>
            <person name="Mat-Isa M.N."/>
            <person name="Novaes J."/>
            <person name="Quail M."/>
            <person name="Rosli R."/>
            <person name="Shamsudin M.N."/>
            <person name="Sobreira T.J.P."/>
            <person name="Tivey A.R."/>
            <person name="Wai S.F."/>
            <person name="White S."/>
            <person name="Wu X."/>
            <person name="Kerhornou A.X."/>
            <person name="Blake D."/>
            <person name="Mohamed R."/>
            <person name="Shirley M."/>
            <person name="Gruber A."/>
            <person name="Berriman M."/>
            <person name="Tomley F."/>
            <person name="Dear P.H."/>
            <person name="Wan K.L."/>
        </authorList>
    </citation>
    <scope>NUCLEOTIDE SEQUENCE [LARGE SCALE GENOMIC DNA]</scope>
    <source>
        <strain evidence="1 2">Houghton</strain>
    </source>
</reference>